<feature type="non-terminal residue" evidence="1">
    <location>
        <position position="514"/>
    </location>
</feature>
<dbReference type="Proteomes" id="UP000198894">
    <property type="component" value="Unassembled WGS sequence"/>
</dbReference>
<gene>
    <name evidence="1" type="ORF">SAMN05428953_1571</name>
</gene>
<feature type="non-terminal residue" evidence="1">
    <location>
        <position position="1"/>
    </location>
</feature>
<keyword evidence="2" id="KW-1185">Reference proteome</keyword>
<proteinExistence type="predicted"/>
<evidence type="ECO:0000313" key="1">
    <source>
        <dbReference type="EMBL" id="SDL59105.1"/>
    </source>
</evidence>
<evidence type="ECO:0000313" key="2">
    <source>
        <dbReference type="Proteomes" id="UP000198894"/>
    </source>
</evidence>
<dbReference type="AlphaFoldDB" id="A0A1G9LC48"/>
<protein>
    <submittedName>
        <fullName evidence="1">Autotransporter secretion inner membrane protein TamB</fullName>
    </submittedName>
</protein>
<dbReference type="EMBL" id="FNEE01000057">
    <property type="protein sequence ID" value="SDL59105.1"/>
    <property type="molecule type" value="Genomic_DNA"/>
</dbReference>
<accession>A0A1G9LC48</accession>
<sequence length="514" mass="51036">ISGKAAGTINPNGASDFALDLASTGPSLPLALGSTESPIKLELQALSVEVAGQGTQSTLNISATLPSVATNLAKAEGIALALHSDAFDLKGRTGPISGTVTADKIGLDNPTIAPLLAGKITAKVAGDLATDTIVIDSGSVTSEVLDSGFNGRVSLADGAIDLNLRAVAASAALPAAVRGVLAERTQLSAALKRDANGNVIADAIRLVSGAFSADGQASLADNKVSADVKGALADISLLSGDAKGAITFALNAQGASTAPDLSLTVNSDRLSVAAREITGLKLTATGKGDIASPAADISLTGSVNDEPLDFKASLVTRQGKRSINGLSLSLGDNKVSGDLALDDRFLPLGTVALDLPDISPLAALALEKADGDVRGTIVFSKTGNAPHVAIKATTDSISRGDLSAKTVTIDALIANYVAAPAISGKIRADSVTSGGTVISGIGVDLKRDGDWTGFSGGATVAGIPATAEGRVKIADGTTSVEIASGDATIRGIKAAIAQPSTLSIANGTASIEKL</sequence>
<name>A0A1G9LC48_9HYPH</name>
<organism evidence="1 2">
    <name type="scientific">Mesorhizobium muleiense</name>
    <dbReference type="NCBI Taxonomy" id="1004279"/>
    <lineage>
        <taxon>Bacteria</taxon>
        <taxon>Pseudomonadati</taxon>
        <taxon>Pseudomonadota</taxon>
        <taxon>Alphaproteobacteria</taxon>
        <taxon>Hyphomicrobiales</taxon>
        <taxon>Phyllobacteriaceae</taxon>
        <taxon>Mesorhizobium</taxon>
    </lineage>
</organism>
<reference evidence="2" key="1">
    <citation type="submission" date="2016-10" db="EMBL/GenBank/DDBJ databases">
        <authorList>
            <person name="Varghese N."/>
            <person name="Submissions S."/>
        </authorList>
    </citation>
    <scope>NUCLEOTIDE SEQUENCE [LARGE SCALE GENOMIC DNA]</scope>
    <source>
        <strain evidence="2">CGMCC 1.11022</strain>
    </source>
</reference>